<dbReference type="PANTHER" id="PTHR23514:SF3">
    <property type="entry name" value="BYPASS OF STOP CODON PROTEIN 6"/>
    <property type="match status" value="1"/>
</dbReference>
<dbReference type="InterPro" id="IPR036259">
    <property type="entry name" value="MFS_trans_sf"/>
</dbReference>
<evidence type="ECO:0000313" key="7">
    <source>
        <dbReference type="EMBL" id="GFF13148.1"/>
    </source>
</evidence>
<keyword evidence="8" id="KW-1185">Reference proteome</keyword>
<dbReference type="Pfam" id="PF13561">
    <property type="entry name" value="adh_short_C2"/>
    <property type="match status" value="1"/>
</dbReference>
<dbReference type="Gene3D" id="1.20.1250.20">
    <property type="entry name" value="MFS general substrate transporter like domains"/>
    <property type="match status" value="2"/>
</dbReference>
<evidence type="ECO:0000256" key="2">
    <source>
        <dbReference type="ARBA" id="ARBA00008335"/>
    </source>
</evidence>
<evidence type="ECO:0000256" key="4">
    <source>
        <dbReference type="ARBA" id="ARBA00022692"/>
    </source>
</evidence>
<name>A0A5M3YTZ7_ASPTE</name>
<dbReference type="SUPFAM" id="SSF51735">
    <property type="entry name" value="NAD(P)-binding Rossmann-fold domains"/>
    <property type="match status" value="1"/>
</dbReference>
<dbReference type="Gene3D" id="3.40.50.720">
    <property type="entry name" value="NAD(P)-binding Rossmann-like Domain"/>
    <property type="match status" value="1"/>
</dbReference>
<keyword evidence="3" id="KW-0813">Transport</keyword>
<dbReference type="PROSITE" id="PS50850">
    <property type="entry name" value="MFS"/>
    <property type="match status" value="1"/>
</dbReference>
<gene>
    <name evidence="7" type="ORF">ATEIFO6365_0002025800</name>
</gene>
<evidence type="ECO:0000256" key="3">
    <source>
        <dbReference type="ARBA" id="ARBA00022448"/>
    </source>
</evidence>
<reference evidence="7 8" key="1">
    <citation type="submission" date="2020-01" db="EMBL/GenBank/DDBJ databases">
        <title>Aspergillus terreus IFO 6365 whole genome shotgun sequence.</title>
        <authorList>
            <person name="Kanamasa S."/>
            <person name="Takahashi H."/>
        </authorList>
    </citation>
    <scope>NUCLEOTIDE SEQUENCE [LARGE SCALE GENOMIC DNA]</scope>
    <source>
        <strain evidence="7 8">IFO 6365</strain>
    </source>
</reference>
<dbReference type="GO" id="GO:0016020">
    <property type="term" value="C:membrane"/>
    <property type="evidence" value="ECO:0007669"/>
    <property type="project" value="TreeGrafter"/>
</dbReference>
<dbReference type="SUPFAM" id="SSF103473">
    <property type="entry name" value="MFS general substrate transporter"/>
    <property type="match status" value="1"/>
</dbReference>
<keyword evidence="5" id="KW-1133">Transmembrane helix</keyword>
<dbReference type="InterPro" id="IPR036291">
    <property type="entry name" value="NAD(P)-bd_dom_sf"/>
</dbReference>
<protein>
    <submittedName>
        <fullName evidence="7">MFS transporter</fullName>
    </submittedName>
</protein>
<comment type="similarity">
    <text evidence="2">Belongs to the major facilitator superfamily.</text>
</comment>
<dbReference type="Proteomes" id="UP000452235">
    <property type="component" value="Unassembled WGS sequence"/>
</dbReference>
<sequence>MAVASPSPSLDSPTPAHVFTEMERWNQSRSNVLKTLATFWSFLVMGANDAAYGPLIPYLESYYRLSYTVVSLVFFSPLGGYTLAALLNNKIHVHLGRRGVAFIAPSCHLLAYIVNCLHPPYPVLVVSFIFAGFGNGLADAAWNAWIGNMADANQMLGFLHGLYGVGAVLSPIIATSLITRAHLGWYYFYYIMIACAAVELAFCLTVFWDAKPTPESTSPDSSRGVLRRTLFTKHSGRVTWICAFFLLGYVGIEVAIGGWIVTFMMRVRHGADFASGMSATGFWLGITFGRLVLGFVTPRLGEKLAIIIYCLLEIGFGLILWLVPNFYAGVVAVAMQGFFLGPFFPAAVVVATKLLPRALHVTAIGFAAAFGGGGAAVLPFAVGAIAQARGVQVLQPFIIGLSGGIFLLWCGLPRMPKLRVDGEEEEEEEMGRPVALSFSRAGASKAVLDGRTESKLLEDQKLLTCDSAVYAVSVTDEAGIKDIARQVGTWDVLVLNAGYQSTAGSISESSVDDWWQSFEVLVSGSSSKFQCLKPKIQTKVRGMVTNLNAFQPTANPPRAVVTGVTAGVMMTAVTLLGMSAYLSSKLAAVKVLE</sequence>
<dbReference type="GO" id="GO:0022857">
    <property type="term" value="F:transmembrane transporter activity"/>
    <property type="evidence" value="ECO:0007669"/>
    <property type="project" value="InterPro"/>
</dbReference>
<accession>A0A5M3YTZ7</accession>
<keyword evidence="4" id="KW-0812">Transmembrane</keyword>
<dbReference type="InterPro" id="IPR051788">
    <property type="entry name" value="MFS_Transporter"/>
</dbReference>
<evidence type="ECO:0000256" key="5">
    <source>
        <dbReference type="ARBA" id="ARBA00022989"/>
    </source>
</evidence>
<organism evidence="7 8">
    <name type="scientific">Aspergillus terreus</name>
    <dbReference type="NCBI Taxonomy" id="33178"/>
    <lineage>
        <taxon>Eukaryota</taxon>
        <taxon>Fungi</taxon>
        <taxon>Dikarya</taxon>
        <taxon>Ascomycota</taxon>
        <taxon>Pezizomycotina</taxon>
        <taxon>Eurotiomycetes</taxon>
        <taxon>Eurotiomycetidae</taxon>
        <taxon>Eurotiales</taxon>
        <taxon>Aspergillaceae</taxon>
        <taxon>Aspergillus</taxon>
        <taxon>Aspergillus subgen. Circumdati</taxon>
    </lineage>
</organism>
<dbReference type="InterPro" id="IPR002347">
    <property type="entry name" value="SDR_fam"/>
</dbReference>
<dbReference type="FunFam" id="1.20.1250.20:FF:000308">
    <property type="entry name" value="MFS efflux transporter"/>
    <property type="match status" value="1"/>
</dbReference>
<dbReference type="InterPro" id="IPR011701">
    <property type="entry name" value="MFS"/>
</dbReference>
<dbReference type="PANTHER" id="PTHR23514">
    <property type="entry name" value="BYPASS OF STOP CODON PROTEIN 6"/>
    <property type="match status" value="1"/>
</dbReference>
<evidence type="ECO:0000256" key="1">
    <source>
        <dbReference type="ARBA" id="ARBA00004127"/>
    </source>
</evidence>
<keyword evidence="6" id="KW-0472">Membrane</keyword>
<dbReference type="Pfam" id="PF07690">
    <property type="entry name" value="MFS_1"/>
    <property type="match status" value="1"/>
</dbReference>
<evidence type="ECO:0000313" key="8">
    <source>
        <dbReference type="Proteomes" id="UP000452235"/>
    </source>
</evidence>
<dbReference type="AlphaFoldDB" id="A0A5M3YTZ7"/>
<dbReference type="EMBL" id="BLJY01000002">
    <property type="protein sequence ID" value="GFF13148.1"/>
    <property type="molecule type" value="Genomic_DNA"/>
</dbReference>
<dbReference type="FunFam" id="1.20.1250.20:FF:000286">
    <property type="entry name" value="MFS efflux transporter"/>
    <property type="match status" value="1"/>
</dbReference>
<comment type="subcellular location">
    <subcellularLocation>
        <location evidence="1">Endomembrane system</location>
        <topology evidence="1">Multi-pass membrane protein</topology>
    </subcellularLocation>
</comment>
<comment type="caution">
    <text evidence="7">The sequence shown here is derived from an EMBL/GenBank/DDBJ whole genome shotgun (WGS) entry which is preliminary data.</text>
</comment>
<dbReference type="GO" id="GO:0012505">
    <property type="term" value="C:endomembrane system"/>
    <property type="evidence" value="ECO:0007669"/>
    <property type="project" value="UniProtKB-SubCell"/>
</dbReference>
<proteinExistence type="inferred from homology"/>
<evidence type="ECO:0000256" key="6">
    <source>
        <dbReference type="ARBA" id="ARBA00023136"/>
    </source>
</evidence>
<dbReference type="OrthoDB" id="413079at2759"/>
<dbReference type="InterPro" id="IPR020846">
    <property type="entry name" value="MFS_dom"/>
</dbReference>
<dbReference type="VEuPathDB" id="FungiDB:ATEG_02162"/>